<keyword evidence="8" id="KW-0482">Metalloprotease</keyword>
<evidence type="ECO:0000256" key="9">
    <source>
        <dbReference type="ARBA" id="ARBA00023145"/>
    </source>
</evidence>
<dbReference type="InterPro" id="IPR006026">
    <property type="entry name" value="Peptidase_Metallo"/>
</dbReference>
<evidence type="ECO:0000313" key="13">
    <source>
        <dbReference type="Proteomes" id="UP000694865"/>
    </source>
</evidence>
<dbReference type="Pfam" id="PF01471">
    <property type="entry name" value="PG_binding_1"/>
    <property type="match status" value="1"/>
</dbReference>
<dbReference type="PANTHER" id="PTHR10201:SF294">
    <property type="entry name" value="MATRIX METALLOPROTEINASE 16"/>
    <property type="match status" value="1"/>
</dbReference>
<comment type="similarity">
    <text evidence="2">Belongs to the peptidase M10A family.</text>
</comment>
<gene>
    <name evidence="14" type="primary">LOC100373845</name>
</gene>
<dbReference type="PRINTS" id="PR00138">
    <property type="entry name" value="MATRIXIN"/>
</dbReference>
<protein>
    <submittedName>
        <fullName evidence="14">Matrix metallopeptidase 19-like precursor</fullName>
    </submittedName>
</protein>
<dbReference type="Pfam" id="PF00045">
    <property type="entry name" value="Hemopexin"/>
    <property type="match status" value="3"/>
</dbReference>
<evidence type="ECO:0000256" key="3">
    <source>
        <dbReference type="ARBA" id="ARBA00022670"/>
    </source>
</evidence>
<dbReference type="SUPFAM" id="SSF47090">
    <property type="entry name" value="PGBD-like"/>
    <property type="match status" value="1"/>
</dbReference>
<dbReference type="InterPro" id="IPR024079">
    <property type="entry name" value="MetalloPept_cat_dom_sf"/>
</dbReference>
<comment type="cofactor">
    <cofactor evidence="1">
        <name>Zn(2+)</name>
        <dbReference type="ChEBI" id="CHEBI:29105"/>
    </cofactor>
</comment>
<feature type="repeat" description="Hemopexin" evidence="10">
    <location>
        <begin position="441"/>
        <end position="488"/>
    </location>
</feature>
<dbReference type="Gene3D" id="2.110.10.10">
    <property type="entry name" value="Hemopexin-like domain"/>
    <property type="match status" value="1"/>
</dbReference>
<name>A0ABM0GGV0_SACKO</name>
<dbReference type="InterPro" id="IPR036365">
    <property type="entry name" value="PGBD-like_sf"/>
</dbReference>
<dbReference type="PANTHER" id="PTHR10201">
    <property type="entry name" value="MATRIX METALLOPROTEINASE"/>
    <property type="match status" value="1"/>
</dbReference>
<proteinExistence type="inferred from homology"/>
<feature type="repeat" description="Hemopexin" evidence="10">
    <location>
        <begin position="301"/>
        <end position="346"/>
    </location>
</feature>
<sequence precursor="true">MIAAHTLRILVMALAYTCHGYPAPTNVNPTEYLETYGYLNKDELHDAVDMQNAVMNFQRMANVEVSGNLDSATMSMMEMPRCGVEDMTGTAIMGTEMNETFSQFTSYRSKRYALAGRKWDRTNLTYKFVNFTPDLAIVEQKKTIEQAFAAWSDVTPLSFTEVFDGRPDILLEFSSGVHSDGKNAAFDGPGGVLAHAYYPQFGDAHFDDDEYFTVRTSDGVNLLFTAAHEFGHSLGLAHSSVSDALMYPFYQGYNPDFALTEDDIRGIQAIYGVPDATHPDEPGVDADGMTMETHSIPDICNTNIDTIFMDYDDVTFVTKGDYIWRINDAGVDEEYPRKINEEYPDLPGDIQAAFTSPWTLNTYFIKGRRIWKFKNRTLAGGYPKRTKDAGLPRDPDAAFVWSGEGKIYFFKGSRYYTWNEITGNVNRGNVQKIRKHWKGIPLNVDGAFQWKNRKTYFFKDDDYWRYDDLEMRASGGYPKSTKLWWVGCEGPVIAGRLSAKPAGSS</sequence>
<reference evidence="14" key="1">
    <citation type="journal article" date="2008" name="Biol. Bull.">
        <title>cDNA sequences for transcription factors and signaling proteins of the hemichordate Saccoglossus kowalevskii: efficacy of the expressed sequence tag (EST) approach for evolutionary and developmental studies of a new organism.</title>
        <authorList>
            <person name="Freeman R.M. Jr."/>
            <person name="Wu M."/>
            <person name="Cordonnier-Pratt M.M."/>
            <person name="Pratt L.H."/>
            <person name="Gruber C.E."/>
            <person name="Smith M."/>
            <person name="Lander E.S."/>
            <person name="Stange-Thomann N."/>
            <person name="Lowe C.J."/>
            <person name="Gerhart J."/>
            <person name="Kirschner M."/>
        </authorList>
    </citation>
    <scope>NUCLEOTIDE SEQUENCE</scope>
</reference>
<keyword evidence="6" id="KW-0378">Hydrolase</keyword>
<dbReference type="CDD" id="cd04278">
    <property type="entry name" value="ZnMc_MMP"/>
    <property type="match status" value="1"/>
</dbReference>
<dbReference type="CDD" id="cd00094">
    <property type="entry name" value="HX"/>
    <property type="match status" value="1"/>
</dbReference>
<evidence type="ECO:0000256" key="6">
    <source>
        <dbReference type="ARBA" id="ARBA00022801"/>
    </source>
</evidence>
<dbReference type="GeneID" id="100373845"/>
<evidence type="ECO:0000256" key="8">
    <source>
        <dbReference type="ARBA" id="ARBA00023049"/>
    </source>
</evidence>
<keyword evidence="7" id="KW-0862">Zinc</keyword>
<evidence type="ECO:0000256" key="7">
    <source>
        <dbReference type="ARBA" id="ARBA00022833"/>
    </source>
</evidence>
<dbReference type="SUPFAM" id="SSF55486">
    <property type="entry name" value="Metalloproteases ('zincins'), catalytic domain"/>
    <property type="match status" value="1"/>
</dbReference>
<dbReference type="Pfam" id="PF00413">
    <property type="entry name" value="Peptidase_M10"/>
    <property type="match status" value="1"/>
</dbReference>
<dbReference type="SUPFAM" id="SSF50923">
    <property type="entry name" value="Hemopexin-like domain"/>
    <property type="match status" value="1"/>
</dbReference>
<evidence type="ECO:0000259" key="12">
    <source>
        <dbReference type="SMART" id="SM00235"/>
    </source>
</evidence>
<feature type="domain" description="Peptidase metallopeptidase" evidence="12">
    <location>
        <begin position="115"/>
        <end position="273"/>
    </location>
</feature>
<evidence type="ECO:0000256" key="5">
    <source>
        <dbReference type="ARBA" id="ARBA00022737"/>
    </source>
</evidence>
<keyword evidence="5" id="KW-0677">Repeat</keyword>
<keyword evidence="4" id="KW-0479">Metal-binding</keyword>
<dbReference type="InterPro" id="IPR021190">
    <property type="entry name" value="Pept_M10A"/>
</dbReference>
<dbReference type="InterPro" id="IPR001818">
    <property type="entry name" value="Pept_M10_metallopeptidase"/>
</dbReference>
<dbReference type="SMART" id="SM00235">
    <property type="entry name" value="ZnMc"/>
    <property type="match status" value="1"/>
</dbReference>
<keyword evidence="9" id="KW-0865">Zymogen</keyword>
<dbReference type="SMART" id="SM00120">
    <property type="entry name" value="HX"/>
    <property type="match status" value="4"/>
</dbReference>
<dbReference type="InterPro" id="IPR036375">
    <property type="entry name" value="Hemopexin-like_dom_sf"/>
</dbReference>
<feature type="repeat" description="Hemopexin" evidence="10">
    <location>
        <begin position="392"/>
        <end position="440"/>
    </location>
</feature>
<dbReference type="InterPro" id="IPR033739">
    <property type="entry name" value="M10A_MMP"/>
</dbReference>
<evidence type="ECO:0000256" key="4">
    <source>
        <dbReference type="ARBA" id="ARBA00022723"/>
    </source>
</evidence>
<dbReference type="Gene3D" id="3.40.390.10">
    <property type="entry name" value="Collagenase (Catalytic Domain)"/>
    <property type="match status" value="1"/>
</dbReference>
<evidence type="ECO:0000256" key="11">
    <source>
        <dbReference type="SAM" id="SignalP"/>
    </source>
</evidence>
<evidence type="ECO:0000256" key="1">
    <source>
        <dbReference type="ARBA" id="ARBA00001947"/>
    </source>
</evidence>
<dbReference type="RefSeq" id="NP_001171780.1">
    <property type="nucleotide sequence ID" value="NM_001184851.1"/>
</dbReference>
<keyword evidence="11 14" id="KW-0732">Signal</keyword>
<feature type="chain" id="PRO_5044507399" evidence="11 14">
    <location>
        <begin position="21"/>
        <end position="505"/>
    </location>
</feature>
<accession>A0ABM0GGV0</accession>
<feature type="signal peptide" evidence="11 14">
    <location>
        <begin position="1"/>
        <end position="20"/>
    </location>
</feature>
<keyword evidence="13" id="KW-1185">Reference proteome</keyword>
<dbReference type="InterPro" id="IPR018487">
    <property type="entry name" value="Hemopexin-like_repeat"/>
</dbReference>
<dbReference type="InterPro" id="IPR002477">
    <property type="entry name" value="Peptidoglycan-bd-like"/>
</dbReference>
<reference evidence="14" key="2">
    <citation type="submission" date="2025-08" db="UniProtKB">
        <authorList>
            <consortium name="RefSeq"/>
        </authorList>
    </citation>
    <scope>IDENTIFICATION</scope>
</reference>
<dbReference type="Proteomes" id="UP000694865">
    <property type="component" value="Unplaced"/>
</dbReference>
<evidence type="ECO:0000313" key="14">
    <source>
        <dbReference type="RefSeq" id="NP_001171780.1"/>
    </source>
</evidence>
<keyword evidence="3" id="KW-0645">Protease</keyword>
<dbReference type="PIRSF" id="PIRSF001191">
    <property type="entry name" value="Peptidase_M10A_matrix"/>
    <property type="match status" value="1"/>
</dbReference>
<evidence type="ECO:0000256" key="2">
    <source>
        <dbReference type="ARBA" id="ARBA00010370"/>
    </source>
</evidence>
<evidence type="ECO:0000256" key="10">
    <source>
        <dbReference type="PROSITE-ProRule" id="PRU01011"/>
    </source>
</evidence>
<dbReference type="InterPro" id="IPR000585">
    <property type="entry name" value="Hemopexin-like_dom"/>
</dbReference>
<dbReference type="PROSITE" id="PS51642">
    <property type="entry name" value="HEMOPEXIN_2"/>
    <property type="match status" value="3"/>
</dbReference>
<organism evidence="13 14">
    <name type="scientific">Saccoglossus kowalevskii</name>
    <name type="common">Acorn worm</name>
    <dbReference type="NCBI Taxonomy" id="10224"/>
    <lineage>
        <taxon>Eukaryota</taxon>
        <taxon>Metazoa</taxon>
        <taxon>Hemichordata</taxon>
        <taxon>Enteropneusta</taxon>
        <taxon>Harrimaniidae</taxon>
        <taxon>Saccoglossus</taxon>
    </lineage>
</organism>